<protein>
    <submittedName>
        <fullName evidence="1">DUF5085 domain-containing protein</fullName>
    </submittedName>
</protein>
<proteinExistence type="predicted"/>
<dbReference type="AlphaFoldDB" id="A0A1L5F3W1"/>
<dbReference type="OrthoDB" id="2365165at2"/>
<organism evidence="1 2">
    <name type="scientific">Clostridium kluyveri</name>
    <dbReference type="NCBI Taxonomy" id="1534"/>
    <lineage>
        <taxon>Bacteria</taxon>
        <taxon>Bacillati</taxon>
        <taxon>Bacillota</taxon>
        <taxon>Clostridia</taxon>
        <taxon>Eubacteriales</taxon>
        <taxon>Clostridiaceae</taxon>
        <taxon>Clostridium</taxon>
    </lineage>
</organism>
<name>A0A1L5F3W1_CLOKL</name>
<sequence>MKIKRNPLIFHNVLSIKVTCKTNEWVNHARELRNSIIKNGLYTTGPVIYTVEDVDKEDNTVKVGIYIPINTELDLEPNDKYVFVKEMKFEDGLTLRHADLDDDIETVTYDTLRAAAGNYNLKLVEPFYNIYLDVFGDGIIDVYAPIEKNM</sequence>
<dbReference type="Pfam" id="PF16895">
    <property type="entry name" value="DUF5085"/>
    <property type="match status" value="1"/>
</dbReference>
<accession>A0A1L5F3W1</accession>
<dbReference type="EMBL" id="CP018335">
    <property type="protein sequence ID" value="APM37695.1"/>
    <property type="molecule type" value="Genomic_DNA"/>
</dbReference>
<evidence type="ECO:0000313" key="1">
    <source>
        <dbReference type="EMBL" id="APM37695.1"/>
    </source>
</evidence>
<gene>
    <name evidence="1" type="ORF">BS101_02485</name>
</gene>
<reference evidence="1 2" key="1">
    <citation type="submission" date="2016-12" db="EMBL/GenBank/DDBJ databases">
        <title>Complete genome sequence of Clostridium kluyveri JZZ isolated from the pit mud of a Chinese flavor liquor-making factory.</title>
        <authorList>
            <person name="Wang Y."/>
        </authorList>
    </citation>
    <scope>NUCLEOTIDE SEQUENCE [LARGE SCALE GENOMIC DNA]</scope>
    <source>
        <strain evidence="1 2">JZZ</strain>
    </source>
</reference>
<dbReference type="InterPro" id="IPR011256">
    <property type="entry name" value="Reg_factor_effector_dom_sf"/>
</dbReference>
<dbReference type="RefSeq" id="WP_073537383.1">
    <property type="nucleotide sequence ID" value="NZ_CP018335.1"/>
</dbReference>
<dbReference type="Proteomes" id="UP000184604">
    <property type="component" value="Chromosome"/>
</dbReference>
<dbReference type="Gene3D" id="3.20.80.10">
    <property type="entry name" value="Regulatory factor, effector binding domain"/>
    <property type="match status" value="1"/>
</dbReference>
<evidence type="ECO:0000313" key="2">
    <source>
        <dbReference type="Proteomes" id="UP000184604"/>
    </source>
</evidence>
<dbReference type="InterPro" id="IPR031664">
    <property type="entry name" value="DUF5085"/>
</dbReference>